<evidence type="ECO:0000313" key="2">
    <source>
        <dbReference type="Proteomes" id="UP000186176"/>
    </source>
</evidence>
<dbReference type="RefSeq" id="XP_028875439.1">
    <property type="nucleotide sequence ID" value="XM_029018102.1"/>
</dbReference>
<dbReference type="AlphaFoldDB" id="A0A1J4MJ75"/>
<keyword evidence="2" id="KW-1185">Reference proteome</keyword>
<dbReference type="OrthoDB" id="337427at2759"/>
<name>A0A1J4MJ75_9CRYT</name>
<dbReference type="EMBL" id="LRBP01000012">
    <property type="protein sequence ID" value="OII74246.1"/>
    <property type="molecule type" value="Genomic_DNA"/>
</dbReference>
<dbReference type="Proteomes" id="UP000186176">
    <property type="component" value="Unassembled WGS sequence"/>
</dbReference>
<proteinExistence type="predicted"/>
<accession>A0A1J4MJ75</accession>
<comment type="caution">
    <text evidence="1">The sequence shown here is derived from an EMBL/GenBank/DDBJ whole genome shotgun (WGS) entry which is preliminary data.</text>
</comment>
<dbReference type="GeneID" id="39977881"/>
<protein>
    <submittedName>
        <fullName evidence="1">Uncharacterized protein</fullName>
    </submittedName>
</protein>
<organism evidence="1 2">
    <name type="scientific">Cryptosporidium ubiquitum</name>
    <dbReference type="NCBI Taxonomy" id="857276"/>
    <lineage>
        <taxon>Eukaryota</taxon>
        <taxon>Sar</taxon>
        <taxon>Alveolata</taxon>
        <taxon>Apicomplexa</taxon>
        <taxon>Conoidasida</taxon>
        <taxon>Coccidia</taxon>
        <taxon>Eucoccidiorida</taxon>
        <taxon>Eimeriorina</taxon>
        <taxon>Cryptosporidiidae</taxon>
        <taxon>Cryptosporidium</taxon>
    </lineage>
</organism>
<sequence>MYKRAALFSSDLLANLSDNQYLRENIERQIDKVYGDDFSDECPKLSEKYSVSLLKSQNIAMENIDSVEDKFVGNFKCILCPKKIIINEVDLNKHLKSRQHLNMVEKWQKKQENSRKIREKFNIFHNLTTAQDHLDQVNFEDTKDSCLADTLKSNRKNKRKKSRNKDLSEEQIIARKVKFMRKKERRLARKSQKAEIIC</sequence>
<evidence type="ECO:0000313" key="1">
    <source>
        <dbReference type="EMBL" id="OII74246.1"/>
    </source>
</evidence>
<reference evidence="1 2" key="1">
    <citation type="submission" date="2016-10" db="EMBL/GenBank/DDBJ databases">
        <title>Reductive evolution of mitochondrial metabolism and differential evolution of invasion-related proteins in Cryptosporidium.</title>
        <authorList>
            <person name="Liu S."/>
            <person name="Roellig D.M."/>
            <person name="Guo Y."/>
            <person name="Li N."/>
            <person name="Frace M.A."/>
            <person name="Tang K."/>
            <person name="Zhang L."/>
            <person name="Feng Y."/>
            <person name="Xiao L."/>
        </authorList>
    </citation>
    <scope>NUCLEOTIDE SEQUENCE [LARGE SCALE GENOMIC DNA]</scope>
    <source>
        <strain evidence="1">39726</strain>
    </source>
</reference>
<gene>
    <name evidence="1" type="ORF">cubi_01090</name>
</gene>
<dbReference type="VEuPathDB" id="CryptoDB:cubi_01090"/>